<evidence type="ECO:0000313" key="6">
    <source>
        <dbReference type="EMBL" id="TYC18966.1"/>
    </source>
</evidence>
<dbReference type="InterPro" id="IPR050319">
    <property type="entry name" value="ABC_transp_ATP-bind"/>
</dbReference>
<dbReference type="InterPro" id="IPR003439">
    <property type="entry name" value="ABC_transporter-like_ATP-bd"/>
</dbReference>
<evidence type="ECO:0000256" key="1">
    <source>
        <dbReference type="ARBA" id="ARBA00005417"/>
    </source>
</evidence>
<keyword evidence="7" id="KW-1185">Reference proteome</keyword>
<keyword evidence="4 6" id="KW-0067">ATP-binding</keyword>
<reference evidence="6 7" key="1">
    <citation type="submission" date="2019-08" db="EMBL/GenBank/DDBJ databases">
        <title>Actinomadura sp. nov. CYP1-5 isolated from mountain soil.</title>
        <authorList>
            <person name="Songsumanus A."/>
            <person name="Kuncharoen N."/>
            <person name="Kudo T."/>
            <person name="Yuki M."/>
            <person name="Igarashi Y."/>
            <person name="Tanasupawat S."/>
        </authorList>
    </citation>
    <scope>NUCLEOTIDE SEQUENCE [LARGE SCALE GENOMIC DNA]</scope>
    <source>
        <strain evidence="6 7">GKU157</strain>
    </source>
</reference>
<gene>
    <name evidence="6" type="ORF">FXF65_02300</name>
</gene>
<dbReference type="InterPro" id="IPR027417">
    <property type="entry name" value="P-loop_NTPase"/>
</dbReference>
<dbReference type="GO" id="GO:0016887">
    <property type="term" value="F:ATP hydrolysis activity"/>
    <property type="evidence" value="ECO:0007669"/>
    <property type="project" value="InterPro"/>
</dbReference>
<proteinExistence type="inferred from homology"/>
<dbReference type="SUPFAM" id="SSF52540">
    <property type="entry name" value="P-loop containing nucleoside triphosphate hydrolases"/>
    <property type="match status" value="1"/>
</dbReference>
<feature type="domain" description="ABC transporter" evidence="5">
    <location>
        <begin position="10"/>
        <end position="250"/>
    </location>
</feature>
<dbReference type="GO" id="GO:0055085">
    <property type="term" value="P:transmembrane transport"/>
    <property type="evidence" value="ECO:0007669"/>
    <property type="project" value="UniProtKB-ARBA"/>
</dbReference>
<dbReference type="PROSITE" id="PS00211">
    <property type="entry name" value="ABC_TRANSPORTER_1"/>
    <property type="match status" value="1"/>
</dbReference>
<dbReference type="GO" id="GO:0015833">
    <property type="term" value="P:peptide transport"/>
    <property type="evidence" value="ECO:0007669"/>
    <property type="project" value="InterPro"/>
</dbReference>
<accession>A0A5D0UMA5</accession>
<dbReference type="EMBL" id="VSFF01000001">
    <property type="protein sequence ID" value="TYC18966.1"/>
    <property type="molecule type" value="Genomic_DNA"/>
</dbReference>
<dbReference type="InterPro" id="IPR003593">
    <property type="entry name" value="AAA+_ATPase"/>
</dbReference>
<dbReference type="Pfam" id="PF08352">
    <property type="entry name" value="oligo_HPY"/>
    <property type="match status" value="1"/>
</dbReference>
<evidence type="ECO:0000256" key="2">
    <source>
        <dbReference type="ARBA" id="ARBA00022448"/>
    </source>
</evidence>
<dbReference type="Proteomes" id="UP000322634">
    <property type="component" value="Unassembled WGS sequence"/>
</dbReference>
<dbReference type="AlphaFoldDB" id="A0A5D0UMA5"/>
<dbReference type="FunFam" id="3.40.50.300:FF:000016">
    <property type="entry name" value="Oligopeptide ABC transporter ATP-binding component"/>
    <property type="match status" value="1"/>
</dbReference>
<protein>
    <submittedName>
        <fullName evidence="6">ABC transporter ATP-binding protein</fullName>
    </submittedName>
</protein>
<keyword evidence="2" id="KW-0813">Transport</keyword>
<dbReference type="PANTHER" id="PTHR43776">
    <property type="entry name" value="TRANSPORT ATP-BINDING PROTEIN"/>
    <property type="match status" value="1"/>
</dbReference>
<dbReference type="Gene3D" id="3.40.50.300">
    <property type="entry name" value="P-loop containing nucleotide triphosphate hydrolases"/>
    <property type="match status" value="1"/>
</dbReference>
<dbReference type="RefSeq" id="WP_148348337.1">
    <property type="nucleotide sequence ID" value="NZ_JBHSBF010000019.1"/>
</dbReference>
<dbReference type="OrthoDB" id="2986442at2"/>
<comment type="similarity">
    <text evidence="1">Belongs to the ABC transporter superfamily.</text>
</comment>
<name>A0A5D0UMA5_9ACTN</name>
<evidence type="ECO:0000313" key="7">
    <source>
        <dbReference type="Proteomes" id="UP000322634"/>
    </source>
</evidence>
<dbReference type="PROSITE" id="PS50893">
    <property type="entry name" value="ABC_TRANSPORTER_2"/>
    <property type="match status" value="1"/>
</dbReference>
<dbReference type="InterPro" id="IPR012700">
    <property type="entry name" value="PhnK"/>
</dbReference>
<dbReference type="PANTHER" id="PTHR43776:SF7">
    <property type="entry name" value="D,D-DIPEPTIDE TRANSPORT ATP-BINDING PROTEIN DDPF-RELATED"/>
    <property type="match status" value="1"/>
</dbReference>
<evidence type="ECO:0000259" key="5">
    <source>
        <dbReference type="PROSITE" id="PS50893"/>
    </source>
</evidence>
<dbReference type="PIRSF" id="PIRSF037116">
    <property type="entry name" value="CP_lyase_PhnK"/>
    <property type="match status" value="1"/>
</dbReference>
<dbReference type="SMART" id="SM00382">
    <property type="entry name" value="AAA"/>
    <property type="match status" value="1"/>
</dbReference>
<organism evidence="6 7">
    <name type="scientific">Actinomadura syzygii</name>
    <dbReference type="NCBI Taxonomy" id="1427538"/>
    <lineage>
        <taxon>Bacteria</taxon>
        <taxon>Bacillati</taxon>
        <taxon>Actinomycetota</taxon>
        <taxon>Actinomycetes</taxon>
        <taxon>Streptosporangiales</taxon>
        <taxon>Thermomonosporaceae</taxon>
        <taxon>Actinomadura</taxon>
    </lineage>
</organism>
<keyword evidence="3" id="KW-0547">Nucleotide-binding</keyword>
<dbReference type="CDD" id="cd03257">
    <property type="entry name" value="ABC_NikE_OppD_transporters"/>
    <property type="match status" value="1"/>
</dbReference>
<dbReference type="GO" id="GO:0005524">
    <property type="term" value="F:ATP binding"/>
    <property type="evidence" value="ECO:0007669"/>
    <property type="project" value="UniProtKB-KW"/>
</dbReference>
<evidence type="ECO:0000256" key="3">
    <source>
        <dbReference type="ARBA" id="ARBA00022741"/>
    </source>
</evidence>
<sequence>MTAVTGVSALSVRNLVKSFGGRPVVKGVSFDLAPGEVLGLVGESGSGKSTVARCVARLTKPDSGEIRLGGRDVLGASRRELRTLRRDMQMVFQDPYSSLNPRMTAGALIEEGLLVHGIEPDRRKRRDRATALLETVGLSAADADRHPRSFSGGQRQRIAIARALAVEPKVLICDEVVSSLDVSVQAQVLNLFRDLRERLDLSILFIAHDLAVVHYLCDRVAVLDQGSLVEIGPCGEIYRRPAHPYTRSLLDAVPVPDPAAERARQAV</sequence>
<comment type="caution">
    <text evidence="6">The sequence shown here is derived from an EMBL/GenBank/DDBJ whole genome shotgun (WGS) entry which is preliminary data.</text>
</comment>
<dbReference type="Pfam" id="PF00005">
    <property type="entry name" value="ABC_tran"/>
    <property type="match status" value="1"/>
</dbReference>
<evidence type="ECO:0000256" key="4">
    <source>
        <dbReference type="ARBA" id="ARBA00022840"/>
    </source>
</evidence>
<dbReference type="InterPro" id="IPR017871">
    <property type="entry name" value="ABC_transporter-like_CS"/>
</dbReference>
<dbReference type="InterPro" id="IPR013563">
    <property type="entry name" value="Oligopep_ABC_C"/>
</dbReference>